<dbReference type="InterPro" id="IPR027417">
    <property type="entry name" value="P-loop_NTPase"/>
</dbReference>
<dbReference type="KEGG" id="mri:Mal4_13690"/>
<gene>
    <name evidence="2" type="ORF">Mal4_13690</name>
</gene>
<dbReference type="InterPro" id="IPR006073">
    <property type="entry name" value="GTP-bd"/>
</dbReference>
<dbReference type="EMBL" id="CP036275">
    <property type="protein sequence ID" value="QDU37066.1"/>
    <property type="molecule type" value="Genomic_DNA"/>
</dbReference>
<dbReference type="GO" id="GO:0005525">
    <property type="term" value="F:GTP binding"/>
    <property type="evidence" value="ECO:0007669"/>
    <property type="project" value="InterPro"/>
</dbReference>
<reference evidence="2 3" key="1">
    <citation type="submission" date="2019-02" db="EMBL/GenBank/DDBJ databases">
        <title>Deep-cultivation of Planctomycetes and their phenomic and genomic characterization uncovers novel biology.</title>
        <authorList>
            <person name="Wiegand S."/>
            <person name="Jogler M."/>
            <person name="Boedeker C."/>
            <person name="Pinto D."/>
            <person name="Vollmers J."/>
            <person name="Rivas-Marin E."/>
            <person name="Kohn T."/>
            <person name="Peeters S.H."/>
            <person name="Heuer A."/>
            <person name="Rast P."/>
            <person name="Oberbeckmann S."/>
            <person name="Bunk B."/>
            <person name="Jeske O."/>
            <person name="Meyerdierks A."/>
            <person name="Storesund J.E."/>
            <person name="Kallscheuer N."/>
            <person name="Luecker S."/>
            <person name="Lage O.M."/>
            <person name="Pohl T."/>
            <person name="Merkel B.J."/>
            <person name="Hornburger P."/>
            <person name="Mueller R.-W."/>
            <person name="Bruemmer F."/>
            <person name="Labrenz M."/>
            <person name="Spormann A.M."/>
            <person name="Op den Camp H."/>
            <person name="Overmann J."/>
            <person name="Amann R."/>
            <person name="Jetten M.S.M."/>
            <person name="Mascher T."/>
            <person name="Medema M.H."/>
            <person name="Devos D.P."/>
            <person name="Kaster A.-K."/>
            <person name="Ovreas L."/>
            <person name="Rohde M."/>
            <person name="Galperin M.Y."/>
            <person name="Jogler C."/>
        </authorList>
    </citation>
    <scope>NUCLEOTIDE SEQUENCE [LARGE SCALE GENOMIC DNA]</scope>
    <source>
        <strain evidence="2 3">Mal4</strain>
    </source>
</reference>
<dbReference type="SUPFAM" id="SSF52540">
    <property type="entry name" value="P-loop containing nucleoside triphosphate hydrolases"/>
    <property type="match status" value="1"/>
</dbReference>
<dbReference type="OrthoDB" id="417988at2"/>
<dbReference type="Proteomes" id="UP000320496">
    <property type="component" value="Chromosome"/>
</dbReference>
<evidence type="ECO:0000313" key="3">
    <source>
        <dbReference type="Proteomes" id="UP000320496"/>
    </source>
</evidence>
<sequence length="393" mass="43905">MLNTLKSLLFNRPPSDAEFRDEQASILENAPVPVFWMFGKTGSGKTSIVRYLTGAEDARIGSGYRPETKHSQRFDFPSESSPLLRFMDTRGLGESAYDPEEDLREFAQSTHLMVITVRVMDHALESVVTPLRVIRAANPERPVVLALTCLHEAYPQQQHPEKDPFGDELIPEGLPDDLQRSLEKQQETFAGLVDRIVPIDLTRPEEGFHQPEYGGERLKQALLDMLPAAFRQTLLQFDETMHSLRDLKERQALPVVLSHSMLAATAAAVPIPWVDIPSVMAIQSRMTYKLAGIYGQSLDGNAVLKGAGLLGGRLLTRMLTRESLKFIPYVGIAANATLAFAYTYATGRAICWYFGQVNSGHVPSEEQISDIWRDQLNQAAKLWQRTHESGNDA</sequence>
<name>A0A517Z3N6_9PLAN</name>
<organism evidence="2 3">
    <name type="scientific">Maioricimonas rarisocia</name>
    <dbReference type="NCBI Taxonomy" id="2528026"/>
    <lineage>
        <taxon>Bacteria</taxon>
        <taxon>Pseudomonadati</taxon>
        <taxon>Planctomycetota</taxon>
        <taxon>Planctomycetia</taxon>
        <taxon>Planctomycetales</taxon>
        <taxon>Planctomycetaceae</taxon>
        <taxon>Maioricimonas</taxon>
    </lineage>
</organism>
<dbReference type="Gene3D" id="3.40.50.300">
    <property type="entry name" value="P-loop containing nucleotide triphosphate hydrolases"/>
    <property type="match status" value="1"/>
</dbReference>
<dbReference type="AlphaFoldDB" id="A0A517Z3N6"/>
<evidence type="ECO:0000313" key="2">
    <source>
        <dbReference type="EMBL" id="QDU37066.1"/>
    </source>
</evidence>
<accession>A0A517Z3N6</accession>
<protein>
    <recommendedName>
        <fullName evidence="1">G domain-containing protein</fullName>
    </recommendedName>
</protein>
<dbReference type="Pfam" id="PF01926">
    <property type="entry name" value="MMR_HSR1"/>
    <property type="match status" value="1"/>
</dbReference>
<proteinExistence type="predicted"/>
<dbReference type="RefSeq" id="WP_145367758.1">
    <property type="nucleotide sequence ID" value="NZ_CP036275.1"/>
</dbReference>
<dbReference type="CDD" id="cd00882">
    <property type="entry name" value="Ras_like_GTPase"/>
    <property type="match status" value="1"/>
</dbReference>
<feature type="domain" description="G" evidence="1">
    <location>
        <begin position="37"/>
        <end position="127"/>
    </location>
</feature>
<evidence type="ECO:0000259" key="1">
    <source>
        <dbReference type="Pfam" id="PF01926"/>
    </source>
</evidence>
<keyword evidence="3" id="KW-1185">Reference proteome</keyword>